<dbReference type="Pfam" id="PF00144">
    <property type="entry name" value="Beta-lactamase"/>
    <property type="match status" value="1"/>
</dbReference>
<proteinExistence type="predicted"/>
<evidence type="ECO:0000259" key="1">
    <source>
        <dbReference type="Pfam" id="PF00144"/>
    </source>
</evidence>
<dbReference type="PANTHER" id="PTHR43283">
    <property type="entry name" value="BETA-LACTAMASE-RELATED"/>
    <property type="match status" value="1"/>
</dbReference>
<organism evidence="2">
    <name type="scientific">hydrothermal vent metagenome</name>
    <dbReference type="NCBI Taxonomy" id="652676"/>
    <lineage>
        <taxon>unclassified sequences</taxon>
        <taxon>metagenomes</taxon>
        <taxon>ecological metagenomes</taxon>
    </lineage>
</organism>
<dbReference type="EMBL" id="UOEB01000290">
    <property type="protein sequence ID" value="VAV86077.1"/>
    <property type="molecule type" value="Genomic_DNA"/>
</dbReference>
<accession>A0A3B0R327</accession>
<reference evidence="2" key="1">
    <citation type="submission" date="2018-06" db="EMBL/GenBank/DDBJ databases">
        <authorList>
            <person name="Zhirakovskaya E."/>
        </authorList>
    </citation>
    <scope>NUCLEOTIDE SEQUENCE</scope>
</reference>
<dbReference type="PANTHER" id="PTHR43283:SF3">
    <property type="entry name" value="BETA-LACTAMASE FAMILY PROTEIN (AFU_ORTHOLOGUE AFUA_5G07500)"/>
    <property type="match status" value="1"/>
</dbReference>
<dbReference type="AlphaFoldDB" id="A0A3B0R327"/>
<dbReference type="InterPro" id="IPR050789">
    <property type="entry name" value="Diverse_Enzym_Activities"/>
</dbReference>
<dbReference type="Gene3D" id="3.40.710.10">
    <property type="entry name" value="DD-peptidase/beta-lactamase superfamily"/>
    <property type="match status" value="1"/>
</dbReference>
<gene>
    <name evidence="2" type="ORF">MNBD_BACTEROID02-854</name>
</gene>
<sequence>EDNNHYAGGGGVSGTAMDYTKFILALVNNGEYNGEKILSRKTIDVMTADQLILQNMEGKGYSKIPGITFGLGFALTTEQGIAVSPKSSGTFEWGGVFNTKFFIDPEEELVFVGLTQIVPFQRPDFWDKLYAILYGAIDD</sequence>
<dbReference type="InterPro" id="IPR001466">
    <property type="entry name" value="Beta-lactam-related"/>
</dbReference>
<dbReference type="SUPFAM" id="SSF56601">
    <property type="entry name" value="beta-lactamase/transpeptidase-like"/>
    <property type="match status" value="1"/>
</dbReference>
<dbReference type="InterPro" id="IPR012338">
    <property type="entry name" value="Beta-lactam/transpept-like"/>
</dbReference>
<name>A0A3B0R327_9ZZZZ</name>
<evidence type="ECO:0000313" key="2">
    <source>
        <dbReference type="EMBL" id="VAV86077.1"/>
    </source>
</evidence>
<feature type="domain" description="Beta-lactamase-related" evidence="1">
    <location>
        <begin position="6"/>
        <end position="120"/>
    </location>
</feature>
<feature type="non-terminal residue" evidence="2">
    <location>
        <position position="1"/>
    </location>
</feature>
<protein>
    <recommendedName>
        <fullName evidence="1">Beta-lactamase-related domain-containing protein</fullName>
    </recommendedName>
</protein>